<comment type="caution">
    <text evidence="6">The sequence shown here is derived from an EMBL/GenBank/DDBJ whole genome shotgun (WGS) entry which is preliminary data.</text>
</comment>
<evidence type="ECO:0000256" key="3">
    <source>
        <dbReference type="PROSITE-ProRule" id="PRU01248"/>
    </source>
</evidence>
<keyword evidence="7" id="KW-1185">Reference proteome</keyword>
<protein>
    <submittedName>
        <fullName evidence="6">Uncharacterized protein</fullName>
    </submittedName>
</protein>
<feature type="domain" description="Core-binding (CB)" evidence="5">
    <location>
        <begin position="108"/>
        <end position="201"/>
    </location>
</feature>
<dbReference type="InterPro" id="IPR010998">
    <property type="entry name" value="Integrase_recombinase_N"/>
</dbReference>
<dbReference type="Gene3D" id="1.10.150.130">
    <property type="match status" value="1"/>
</dbReference>
<proteinExistence type="predicted"/>
<accession>A0ABW1DDG3</accession>
<feature type="domain" description="Tyr recombinase" evidence="4">
    <location>
        <begin position="220"/>
        <end position="366"/>
    </location>
</feature>
<dbReference type="Gene3D" id="1.10.443.10">
    <property type="entry name" value="Intergrase catalytic core"/>
    <property type="match status" value="1"/>
</dbReference>
<keyword evidence="1 3" id="KW-0238">DNA-binding</keyword>
<evidence type="ECO:0000313" key="6">
    <source>
        <dbReference type="EMBL" id="MFC5835275.1"/>
    </source>
</evidence>
<organism evidence="6 7">
    <name type="scientific">Nonomuraea insulae</name>
    <dbReference type="NCBI Taxonomy" id="1616787"/>
    <lineage>
        <taxon>Bacteria</taxon>
        <taxon>Bacillati</taxon>
        <taxon>Actinomycetota</taxon>
        <taxon>Actinomycetes</taxon>
        <taxon>Streptosporangiales</taxon>
        <taxon>Streptosporangiaceae</taxon>
        <taxon>Nonomuraea</taxon>
    </lineage>
</organism>
<gene>
    <name evidence="6" type="ORF">ACFPZ3_66575</name>
</gene>
<dbReference type="SUPFAM" id="SSF56349">
    <property type="entry name" value="DNA breaking-rejoining enzymes"/>
    <property type="match status" value="1"/>
</dbReference>
<keyword evidence="2" id="KW-0233">DNA recombination</keyword>
<evidence type="ECO:0000259" key="5">
    <source>
        <dbReference type="PROSITE" id="PS51900"/>
    </source>
</evidence>
<dbReference type="InterPro" id="IPR013762">
    <property type="entry name" value="Integrase-like_cat_sf"/>
</dbReference>
<dbReference type="PROSITE" id="PS51898">
    <property type="entry name" value="TYR_RECOMBINASE"/>
    <property type="match status" value="1"/>
</dbReference>
<dbReference type="PROSITE" id="PS51900">
    <property type="entry name" value="CB"/>
    <property type="match status" value="1"/>
</dbReference>
<name>A0ABW1DDG3_9ACTN</name>
<evidence type="ECO:0000259" key="4">
    <source>
        <dbReference type="PROSITE" id="PS51898"/>
    </source>
</evidence>
<dbReference type="InterPro" id="IPR044068">
    <property type="entry name" value="CB"/>
</dbReference>
<evidence type="ECO:0000256" key="1">
    <source>
        <dbReference type="ARBA" id="ARBA00023125"/>
    </source>
</evidence>
<reference evidence="7" key="1">
    <citation type="journal article" date="2019" name="Int. J. Syst. Evol. Microbiol.">
        <title>The Global Catalogue of Microorganisms (GCM) 10K type strain sequencing project: providing services to taxonomists for standard genome sequencing and annotation.</title>
        <authorList>
            <consortium name="The Broad Institute Genomics Platform"/>
            <consortium name="The Broad Institute Genome Sequencing Center for Infectious Disease"/>
            <person name="Wu L."/>
            <person name="Ma J."/>
        </authorList>
    </citation>
    <scope>NUCLEOTIDE SEQUENCE [LARGE SCALE GENOMIC DNA]</scope>
    <source>
        <strain evidence="7">CCUG 53903</strain>
    </source>
</reference>
<evidence type="ECO:0000256" key="2">
    <source>
        <dbReference type="ARBA" id="ARBA00023172"/>
    </source>
</evidence>
<dbReference type="Proteomes" id="UP001596058">
    <property type="component" value="Unassembled WGS sequence"/>
</dbReference>
<dbReference type="RefSeq" id="WP_379524686.1">
    <property type="nucleotide sequence ID" value="NZ_JBHSPA010000119.1"/>
</dbReference>
<evidence type="ECO:0000313" key="7">
    <source>
        <dbReference type="Proteomes" id="UP001596058"/>
    </source>
</evidence>
<dbReference type="InterPro" id="IPR002104">
    <property type="entry name" value="Integrase_catalytic"/>
</dbReference>
<sequence>MLSLPRTDDAPGPTTSRQVAVLMGDHRPAAAVPGLPDGAATAPGVGGESVLAGSAGIWEGGPGGTGSWVVGGGDESVGRIGGLRPRRRAGDGGEVPGADVDLVDALAAPVRATVAAWLREKPSPAARQGRLQVLAAFLRWLRAVEPDLEPFAVTGAHLDGYCDAALAGTLTIGVRTPGKPLARATVARKRAVLSSFYTFAWRSGAVRHDLEIGDVGTLTRQDRRLLRQGIARLAADGRPAEAAAIALLDATGAPADALAGLTLQDLRAVIAGEPAIVTVDDGRGHLVAFPIPPVARPLLTALSSTLTAGEPLIRRADGRPVDVRWLRAALTDAALAGGIPRRRAESLDPHMMRATTVTQLLRERAR</sequence>
<dbReference type="InterPro" id="IPR011010">
    <property type="entry name" value="DNA_brk_join_enz"/>
</dbReference>
<dbReference type="EMBL" id="JBHSPA010000119">
    <property type="protein sequence ID" value="MFC5835275.1"/>
    <property type="molecule type" value="Genomic_DNA"/>
</dbReference>